<dbReference type="EMBL" id="BMOB01000002">
    <property type="protein sequence ID" value="GGI79918.1"/>
    <property type="molecule type" value="Genomic_DNA"/>
</dbReference>
<proteinExistence type="predicted"/>
<dbReference type="AlphaFoldDB" id="A0A917JRA2"/>
<dbReference type="Proteomes" id="UP000630149">
    <property type="component" value="Unassembled WGS sequence"/>
</dbReference>
<protein>
    <submittedName>
        <fullName evidence="1">Uncharacterized protein</fullName>
    </submittedName>
</protein>
<organism evidence="1 2">
    <name type="scientific">Legionella impletisoli</name>
    <dbReference type="NCBI Taxonomy" id="343510"/>
    <lineage>
        <taxon>Bacteria</taxon>
        <taxon>Pseudomonadati</taxon>
        <taxon>Pseudomonadota</taxon>
        <taxon>Gammaproteobacteria</taxon>
        <taxon>Legionellales</taxon>
        <taxon>Legionellaceae</taxon>
        <taxon>Legionella</taxon>
    </lineage>
</organism>
<accession>A0A917JRA2</accession>
<evidence type="ECO:0000313" key="2">
    <source>
        <dbReference type="Proteomes" id="UP000630149"/>
    </source>
</evidence>
<evidence type="ECO:0000313" key="1">
    <source>
        <dbReference type="EMBL" id="GGI79918.1"/>
    </source>
</evidence>
<comment type="caution">
    <text evidence="1">The sequence shown here is derived from an EMBL/GenBank/DDBJ whole genome shotgun (WGS) entry which is preliminary data.</text>
</comment>
<gene>
    <name evidence="1" type="ORF">GCM10007966_05510</name>
</gene>
<reference evidence="1" key="2">
    <citation type="submission" date="2020-09" db="EMBL/GenBank/DDBJ databases">
        <authorList>
            <person name="Sun Q."/>
            <person name="Ohkuma M."/>
        </authorList>
    </citation>
    <scope>NUCLEOTIDE SEQUENCE</scope>
    <source>
        <strain evidence="1">JCM 13919</strain>
    </source>
</reference>
<name>A0A917JRA2_9GAMM</name>
<sequence>MNPDKFVVSAFKPWEIEEHPNIVKGASTLKISNGTTNITQSKAREILSRHHALVKF</sequence>
<keyword evidence="2" id="KW-1185">Reference proteome</keyword>
<reference evidence="1" key="1">
    <citation type="journal article" date="2014" name="Int. J. Syst. Evol. Microbiol.">
        <title>Complete genome sequence of Corynebacterium casei LMG S-19264T (=DSM 44701T), isolated from a smear-ripened cheese.</title>
        <authorList>
            <consortium name="US DOE Joint Genome Institute (JGI-PGF)"/>
            <person name="Walter F."/>
            <person name="Albersmeier A."/>
            <person name="Kalinowski J."/>
            <person name="Ruckert C."/>
        </authorList>
    </citation>
    <scope>NUCLEOTIDE SEQUENCE</scope>
    <source>
        <strain evidence="1">JCM 13919</strain>
    </source>
</reference>